<evidence type="ECO:0000256" key="2">
    <source>
        <dbReference type="PROSITE-ProRule" id="PRU00169"/>
    </source>
</evidence>
<evidence type="ECO:0000256" key="1">
    <source>
        <dbReference type="ARBA" id="ARBA00022553"/>
    </source>
</evidence>
<keyword evidence="5" id="KW-1185">Reference proteome</keyword>
<feature type="domain" description="Response regulatory" evidence="3">
    <location>
        <begin position="5"/>
        <end position="116"/>
    </location>
</feature>
<dbReference type="AlphaFoldDB" id="A0A396RJR3"/>
<evidence type="ECO:0000313" key="4">
    <source>
        <dbReference type="EMBL" id="RHW16424.1"/>
    </source>
</evidence>
<dbReference type="PROSITE" id="PS50110">
    <property type="entry name" value="RESPONSE_REGULATORY"/>
    <property type="match status" value="1"/>
</dbReference>
<dbReference type="SUPFAM" id="SSF52172">
    <property type="entry name" value="CheY-like"/>
    <property type="match status" value="1"/>
</dbReference>
<protein>
    <submittedName>
        <fullName evidence="4">Response regulator</fullName>
    </submittedName>
</protein>
<dbReference type="Gene3D" id="3.40.50.2300">
    <property type="match status" value="1"/>
</dbReference>
<comment type="caution">
    <text evidence="4">The sequence shown here is derived from an EMBL/GenBank/DDBJ whole genome shotgun (WGS) entry which is preliminary data.</text>
</comment>
<dbReference type="GO" id="GO:0000160">
    <property type="term" value="P:phosphorelay signal transduction system"/>
    <property type="evidence" value="ECO:0007669"/>
    <property type="project" value="InterPro"/>
</dbReference>
<dbReference type="SMART" id="SM00448">
    <property type="entry name" value="REC"/>
    <property type="match status" value="1"/>
</dbReference>
<evidence type="ECO:0000313" key="5">
    <source>
        <dbReference type="Proteomes" id="UP000266693"/>
    </source>
</evidence>
<sequence length="117" mass="12082">MTKRRILIVEDEPLIAMMLEDFLEAGGMAVAGVTDTVQSALAVAGEGGVDAAILDVNLSGGEKSWPVAQALAEKNIPFLFATGGGDGSIDEAFRGRPTIIKPYTLDGVTSAVGDLFA</sequence>
<dbReference type="EMBL" id="QWLV01000009">
    <property type="protein sequence ID" value="RHW16424.1"/>
    <property type="molecule type" value="Genomic_DNA"/>
</dbReference>
<dbReference type="OrthoDB" id="582170at2"/>
<proteinExistence type="predicted"/>
<evidence type="ECO:0000259" key="3">
    <source>
        <dbReference type="PROSITE" id="PS50110"/>
    </source>
</evidence>
<dbReference type="PANTHER" id="PTHR44591:SF24">
    <property type="entry name" value="PROTEIN-GLUTAMATE METHYLESTERASE_PROTEIN-GLUTAMINE GLUTAMINASE 1"/>
    <property type="match status" value="1"/>
</dbReference>
<accession>A0A396RJR3</accession>
<feature type="modified residue" description="4-aspartylphosphate" evidence="2">
    <location>
        <position position="55"/>
    </location>
</feature>
<reference evidence="4 5" key="1">
    <citation type="submission" date="2018-08" db="EMBL/GenBank/DDBJ databases">
        <title>The multiple taxonomic identification of Sphingomonas gilva.</title>
        <authorList>
            <person name="Zhu D."/>
            <person name="Zheng S."/>
        </authorList>
    </citation>
    <scope>NUCLEOTIDE SEQUENCE [LARGE SCALE GENOMIC DNA]</scope>
    <source>
        <strain evidence="4 5">ZDH117</strain>
    </source>
</reference>
<dbReference type="Proteomes" id="UP000266693">
    <property type="component" value="Unassembled WGS sequence"/>
</dbReference>
<organism evidence="4 5">
    <name type="scientific">Sphingomonas gilva</name>
    <dbReference type="NCBI Taxonomy" id="2305907"/>
    <lineage>
        <taxon>Bacteria</taxon>
        <taxon>Pseudomonadati</taxon>
        <taxon>Pseudomonadota</taxon>
        <taxon>Alphaproteobacteria</taxon>
        <taxon>Sphingomonadales</taxon>
        <taxon>Sphingomonadaceae</taxon>
        <taxon>Sphingomonas</taxon>
    </lineage>
</organism>
<gene>
    <name evidence="4" type="ORF">D1610_15050</name>
</gene>
<dbReference type="InterPro" id="IPR011006">
    <property type="entry name" value="CheY-like_superfamily"/>
</dbReference>
<dbReference type="InterPro" id="IPR050595">
    <property type="entry name" value="Bact_response_regulator"/>
</dbReference>
<dbReference type="InterPro" id="IPR001789">
    <property type="entry name" value="Sig_transdc_resp-reg_receiver"/>
</dbReference>
<keyword evidence="1 2" id="KW-0597">Phosphoprotein</keyword>
<dbReference type="Pfam" id="PF00072">
    <property type="entry name" value="Response_reg"/>
    <property type="match status" value="1"/>
</dbReference>
<dbReference type="RefSeq" id="WP_118865030.1">
    <property type="nucleotide sequence ID" value="NZ_QWLV01000009.1"/>
</dbReference>
<name>A0A396RJR3_9SPHN</name>
<dbReference type="PANTHER" id="PTHR44591">
    <property type="entry name" value="STRESS RESPONSE REGULATOR PROTEIN 1"/>
    <property type="match status" value="1"/>
</dbReference>